<accession>A0A1H6TPG3</accession>
<evidence type="ECO:0000256" key="3">
    <source>
        <dbReference type="ARBA" id="ARBA00022519"/>
    </source>
</evidence>
<dbReference type="Proteomes" id="UP000242999">
    <property type="component" value="Unassembled WGS sequence"/>
</dbReference>
<dbReference type="AlphaFoldDB" id="A0A1H6TPG3"/>
<feature type="binding site" evidence="6">
    <location>
        <position position="94"/>
    </location>
    <ligand>
        <name>Mg(2+)</name>
        <dbReference type="ChEBI" id="CHEBI:18420"/>
        <label>1</label>
    </ligand>
</feature>
<dbReference type="HAMAP" id="MF_02095">
    <property type="entry name" value="CysQ"/>
    <property type="match status" value="1"/>
</dbReference>
<evidence type="ECO:0000256" key="2">
    <source>
        <dbReference type="ARBA" id="ARBA00022475"/>
    </source>
</evidence>
<dbReference type="RefSeq" id="WP_093311381.1">
    <property type="nucleotide sequence ID" value="NZ_FNYH01000011.1"/>
</dbReference>
<dbReference type="GO" id="GO:0000287">
    <property type="term" value="F:magnesium ion binding"/>
    <property type="evidence" value="ECO:0007669"/>
    <property type="project" value="UniProtKB-UniRule"/>
</dbReference>
<reference evidence="9" key="1">
    <citation type="submission" date="2016-10" db="EMBL/GenBank/DDBJ databases">
        <authorList>
            <person name="Varghese N."/>
            <person name="Submissions S."/>
        </authorList>
    </citation>
    <scope>NUCLEOTIDE SEQUENCE [LARGE SCALE GENOMIC DNA]</scope>
    <source>
        <strain evidence="9">DSM 7165</strain>
    </source>
</reference>
<dbReference type="InterPro" id="IPR006240">
    <property type="entry name" value="CysQ"/>
</dbReference>
<protein>
    <recommendedName>
        <fullName evidence="6">3'(2'),5'-bisphosphate nucleotidase CysQ</fullName>
        <ecNumber evidence="6">3.1.3.7</ecNumber>
    </recommendedName>
    <alternativeName>
        <fullName evidence="6">3'(2'),5-bisphosphonucleoside 3'(2')-phosphohydrolase</fullName>
    </alternativeName>
    <alternativeName>
        <fullName evidence="6">3'-phosphoadenosine 5'-phosphate phosphatase</fullName>
        <shortName evidence="6">PAP phosphatase</shortName>
    </alternativeName>
</protein>
<dbReference type="GO" id="GO:0050427">
    <property type="term" value="P:3'-phosphoadenosine 5'-phosphosulfate metabolic process"/>
    <property type="evidence" value="ECO:0007669"/>
    <property type="project" value="TreeGrafter"/>
</dbReference>
<feature type="binding site" evidence="6">
    <location>
        <position position="223"/>
    </location>
    <ligand>
        <name>Mg(2+)</name>
        <dbReference type="ChEBI" id="CHEBI:18420"/>
        <label>2</label>
    </ligand>
</feature>
<dbReference type="EC" id="3.1.3.7" evidence="6"/>
<feature type="binding site" evidence="7">
    <location>
        <position position="72"/>
    </location>
    <ligand>
        <name>Mg(2+)</name>
        <dbReference type="ChEBI" id="CHEBI:18420"/>
        <label>1</label>
        <note>catalytic</note>
    </ligand>
</feature>
<feature type="binding site" evidence="6">
    <location>
        <position position="92"/>
    </location>
    <ligand>
        <name>Mg(2+)</name>
        <dbReference type="ChEBI" id="CHEBI:18420"/>
        <label>1</label>
    </ligand>
</feature>
<feature type="binding site" evidence="7">
    <location>
        <position position="223"/>
    </location>
    <ligand>
        <name>Mg(2+)</name>
        <dbReference type="ChEBI" id="CHEBI:18420"/>
        <label>1</label>
        <note>catalytic</note>
    </ligand>
</feature>
<dbReference type="EMBL" id="FNYH01000011">
    <property type="protein sequence ID" value="SEI81908.1"/>
    <property type="molecule type" value="Genomic_DNA"/>
</dbReference>
<evidence type="ECO:0000256" key="7">
    <source>
        <dbReference type="PIRSR" id="PIRSR600760-2"/>
    </source>
</evidence>
<dbReference type="Gene3D" id="3.30.540.10">
    <property type="entry name" value="Fructose-1,6-Bisphosphatase, subunit A, domain 1"/>
    <property type="match status" value="1"/>
</dbReference>
<keyword evidence="5 6" id="KW-0472">Membrane</keyword>
<keyword evidence="9" id="KW-1185">Reference proteome</keyword>
<feature type="binding site" evidence="6">
    <location>
        <position position="72"/>
    </location>
    <ligand>
        <name>substrate</name>
    </ligand>
</feature>
<comment type="cofactor">
    <cofactor evidence="6 7">
        <name>Mg(2+)</name>
        <dbReference type="ChEBI" id="CHEBI:18420"/>
    </cofactor>
</comment>
<name>A0A1H6TPG3_9GAMM</name>
<comment type="similarity">
    <text evidence="1 6">Belongs to the inositol monophosphatase superfamily. CysQ family.</text>
</comment>
<dbReference type="InterPro" id="IPR020550">
    <property type="entry name" value="Inositol_monophosphatase_CS"/>
</dbReference>
<evidence type="ECO:0000256" key="6">
    <source>
        <dbReference type="HAMAP-Rule" id="MF_02095"/>
    </source>
</evidence>
<sequence>MTPQQLKQLRIPLRKICQQASQAIMAIYNSPRHWERAEKEDGSPVTAADLAAHKIIASQLSRLNPRLPVLSEESAKLSWSTRKQWGRYWLVDPLDGTREFLERNDQFTVNIALIENGYPTLGMVHLPAVGISYFGGIDIGSCKFEDLHQDVEPIFTHKLNSSHLRVVASHRHGNQQIEPVLLTLQQQGLEIDKVQVGSSLKFCLIAEGSADFYPRIGPTSEWDTAAAQAVVEGAGGVVTDIGFNALQYNAKEDLLNPYFLVFGDPTPPWRRWLDGGLPPLR</sequence>
<dbReference type="SUPFAM" id="SSF56655">
    <property type="entry name" value="Carbohydrate phosphatase"/>
    <property type="match status" value="1"/>
</dbReference>
<dbReference type="PANTHER" id="PTHR43028">
    <property type="entry name" value="3'(2'),5'-BISPHOSPHATE NUCLEOTIDASE 1"/>
    <property type="match status" value="1"/>
</dbReference>
<keyword evidence="4 6" id="KW-0378">Hydrolase</keyword>
<dbReference type="Pfam" id="PF00459">
    <property type="entry name" value="Inositol_P"/>
    <property type="match status" value="1"/>
</dbReference>
<dbReference type="InterPro" id="IPR050725">
    <property type="entry name" value="CysQ/Inositol_MonoPase"/>
</dbReference>
<dbReference type="Gene3D" id="3.40.190.80">
    <property type="match status" value="1"/>
</dbReference>
<dbReference type="STRING" id="64971.SAMN05421831_11137"/>
<dbReference type="PROSITE" id="PS00630">
    <property type="entry name" value="IMP_2"/>
    <property type="match status" value="1"/>
</dbReference>
<dbReference type="GO" id="GO:0008441">
    <property type="term" value="F:3'(2'),5'-bisphosphate nucleotidase activity"/>
    <property type="evidence" value="ECO:0007669"/>
    <property type="project" value="UniProtKB-UniRule"/>
</dbReference>
<proteinExistence type="inferred from homology"/>
<dbReference type="CDD" id="cd01638">
    <property type="entry name" value="CysQ"/>
    <property type="match status" value="1"/>
</dbReference>
<gene>
    <name evidence="6" type="primary">cysQ</name>
    <name evidence="8" type="ORF">SAMN05421831_11137</name>
</gene>
<dbReference type="InterPro" id="IPR000760">
    <property type="entry name" value="Inositol_monophosphatase-like"/>
</dbReference>
<evidence type="ECO:0000313" key="9">
    <source>
        <dbReference type="Proteomes" id="UP000242999"/>
    </source>
</evidence>
<feature type="binding site" evidence="7">
    <location>
        <position position="92"/>
    </location>
    <ligand>
        <name>Mg(2+)</name>
        <dbReference type="ChEBI" id="CHEBI:18420"/>
        <label>1</label>
        <note>catalytic</note>
    </ligand>
</feature>
<comment type="subcellular location">
    <subcellularLocation>
        <location evidence="6">Cell inner membrane</location>
        <topology evidence="6">Peripheral membrane protein</topology>
        <orientation evidence="6">Cytoplasmic side</orientation>
    </subcellularLocation>
</comment>
<evidence type="ECO:0000256" key="4">
    <source>
        <dbReference type="ARBA" id="ARBA00022801"/>
    </source>
</evidence>
<feature type="binding site" evidence="6">
    <location>
        <position position="95"/>
    </location>
    <ligand>
        <name>Mg(2+)</name>
        <dbReference type="ChEBI" id="CHEBI:18420"/>
        <label>2</label>
    </ligand>
</feature>
<dbReference type="GO" id="GO:0005886">
    <property type="term" value="C:plasma membrane"/>
    <property type="evidence" value="ECO:0007669"/>
    <property type="project" value="UniProtKB-SubCell"/>
</dbReference>
<keyword evidence="2 6" id="KW-1003">Cell membrane</keyword>
<dbReference type="PANTHER" id="PTHR43028:SF5">
    <property type="entry name" value="3'(2'),5'-BISPHOSPHATE NUCLEOTIDASE 1"/>
    <property type="match status" value="1"/>
</dbReference>
<feature type="binding site" evidence="6">
    <location>
        <position position="92"/>
    </location>
    <ligand>
        <name>Mg(2+)</name>
        <dbReference type="ChEBI" id="CHEBI:18420"/>
        <label>2</label>
    </ligand>
</feature>
<feature type="binding site" evidence="7">
    <location>
        <position position="94"/>
    </location>
    <ligand>
        <name>Mg(2+)</name>
        <dbReference type="ChEBI" id="CHEBI:18420"/>
        <label>1</label>
        <note>catalytic</note>
    </ligand>
</feature>
<feature type="binding site" evidence="6">
    <location>
        <begin position="94"/>
        <end position="97"/>
    </location>
    <ligand>
        <name>substrate</name>
    </ligand>
</feature>
<feature type="binding site" evidence="6">
    <location>
        <position position="72"/>
    </location>
    <ligand>
        <name>Mg(2+)</name>
        <dbReference type="ChEBI" id="CHEBI:18420"/>
        <label>1</label>
    </ligand>
</feature>
<comment type="catalytic activity">
    <reaction evidence="6">
        <text>adenosine 3',5'-bisphosphate + H2O = AMP + phosphate</text>
        <dbReference type="Rhea" id="RHEA:10040"/>
        <dbReference type="ChEBI" id="CHEBI:15377"/>
        <dbReference type="ChEBI" id="CHEBI:43474"/>
        <dbReference type="ChEBI" id="CHEBI:58343"/>
        <dbReference type="ChEBI" id="CHEBI:456215"/>
        <dbReference type="EC" id="3.1.3.7"/>
    </reaction>
</comment>
<keyword evidence="3 6" id="KW-0997">Cell inner membrane</keyword>
<keyword evidence="6 7" id="KW-0460">Magnesium</keyword>
<organism evidence="8 9">
    <name type="scientific">Allopseudospirillum japonicum</name>
    <dbReference type="NCBI Taxonomy" id="64971"/>
    <lineage>
        <taxon>Bacteria</taxon>
        <taxon>Pseudomonadati</taxon>
        <taxon>Pseudomonadota</taxon>
        <taxon>Gammaproteobacteria</taxon>
        <taxon>Oceanospirillales</taxon>
        <taxon>Oceanospirillaceae</taxon>
        <taxon>Allopseudospirillum</taxon>
    </lineage>
</organism>
<feature type="binding site" evidence="6">
    <location>
        <position position="223"/>
    </location>
    <ligand>
        <name>substrate</name>
    </ligand>
</feature>
<evidence type="ECO:0000256" key="5">
    <source>
        <dbReference type="ARBA" id="ARBA00023136"/>
    </source>
</evidence>
<comment type="function">
    <text evidence="6">Converts adenosine-3',5'-bisphosphate (PAP) to AMP.</text>
</comment>
<dbReference type="GO" id="GO:0046854">
    <property type="term" value="P:phosphatidylinositol phosphate biosynthetic process"/>
    <property type="evidence" value="ECO:0007669"/>
    <property type="project" value="InterPro"/>
</dbReference>
<dbReference type="PRINTS" id="PR00377">
    <property type="entry name" value="IMPHPHTASES"/>
</dbReference>
<evidence type="ECO:0000256" key="1">
    <source>
        <dbReference type="ARBA" id="ARBA00005289"/>
    </source>
</evidence>
<dbReference type="OrthoDB" id="9785695at2"/>
<dbReference type="NCBIfam" id="TIGR01331">
    <property type="entry name" value="bisphos_cysQ"/>
    <property type="match status" value="1"/>
</dbReference>
<evidence type="ECO:0000313" key="8">
    <source>
        <dbReference type="EMBL" id="SEI81908.1"/>
    </source>
</evidence>
<dbReference type="GO" id="GO:0000103">
    <property type="term" value="P:sulfate assimilation"/>
    <property type="evidence" value="ECO:0007669"/>
    <property type="project" value="TreeGrafter"/>
</dbReference>
<feature type="binding site" evidence="7">
    <location>
        <position position="95"/>
    </location>
    <ligand>
        <name>Mg(2+)</name>
        <dbReference type="ChEBI" id="CHEBI:18420"/>
        <label>1</label>
        <note>catalytic</note>
    </ligand>
</feature>
<keyword evidence="6 7" id="KW-0479">Metal-binding</keyword>